<dbReference type="HOGENOM" id="CLU_2814016_0_0_1"/>
<evidence type="ECO:0000313" key="1">
    <source>
        <dbReference type="EMBL" id="KIM20371.1"/>
    </source>
</evidence>
<dbReference type="EMBL" id="KN824440">
    <property type="protein sequence ID" value="KIM20371.1"/>
    <property type="molecule type" value="Genomic_DNA"/>
</dbReference>
<evidence type="ECO:0000313" key="2">
    <source>
        <dbReference type="Proteomes" id="UP000054097"/>
    </source>
</evidence>
<reference evidence="1 2" key="1">
    <citation type="submission" date="2014-04" db="EMBL/GenBank/DDBJ databases">
        <authorList>
            <consortium name="DOE Joint Genome Institute"/>
            <person name="Kuo A."/>
            <person name="Zuccaro A."/>
            <person name="Kohler A."/>
            <person name="Nagy L.G."/>
            <person name="Floudas D."/>
            <person name="Copeland A."/>
            <person name="Barry K.W."/>
            <person name="Cichocki N."/>
            <person name="Veneault-Fourrey C."/>
            <person name="LaButti K."/>
            <person name="Lindquist E.A."/>
            <person name="Lipzen A."/>
            <person name="Lundell T."/>
            <person name="Morin E."/>
            <person name="Murat C."/>
            <person name="Sun H."/>
            <person name="Tunlid A."/>
            <person name="Henrissat B."/>
            <person name="Grigoriev I.V."/>
            <person name="Hibbett D.S."/>
            <person name="Martin F."/>
            <person name="Nordberg H.P."/>
            <person name="Cantor M.N."/>
            <person name="Hua S.X."/>
        </authorList>
    </citation>
    <scope>NUCLEOTIDE SEQUENCE [LARGE SCALE GENOMIC DNA]</scope>
    <source>
        <strain evidence="1 2">MAFF 305830</strain>
    </source>
</reference>
<keyword evidence="2" id="KW-1185">Reference proteome</keyword>
<organism evidence="1 2">
    <name type="scientific">Serendipita vermifera MAFF 305830</name>
    <dbReference type="NCBI Taxonomy" id="933852"/>
    <lineage>
        <taxon>Eukaryota</taxon>
        <taxon>Fungi</taxon>
        <taxon>Dikarya</taxon>
        <taxon>Basidiomycota</taxon>
        <taxon>Agaricomycotina</taxon>
        <taxon>Agaricomycetes</taxon>
        <taxon>Sebacinales</taxon>
        <taxon>Serendipitaceae</taxon>
        <taxon>Serendipita</taxon>
    </lineage>
</organism>
<sequence>MFPCMTLVRGGSRPIWVLVTEWAILSLRNRALVNTHSHVTYITCSQLFPANSRVSTSYRNCVKCFYH</sequence>
<name>A0A0C3AM50_SERVB</name>
<reference evidence="2" key="2">
    <citation type="submission" date="2015-01" db="EMBL/GenBank/DDBJ databases">
        <title>Evolutionary Origins and Diversification of the Mycorrhizal Mutualists.</title>
        <authorList>
            <consortium name="DOE Joint Genome Institute"/>
            <consortium name="Mycorrhizal Genomics Consortium"/>
            <person name="Kohler A."/>
            <person name="Kuo A."/>
            <person name="Nagy L.G."/>
            <person name="Floudas D."/>
            <person name="Copeland A."/>
            <person name="Barry K.W."/>
            <person name="Cichocki N."/>
            <person name="Veneault-Fourrey C."/>
            <person name="LaButti K."/>
            <person name="Lindquist E.A."/>
            <person name="Lipzen A."/>
            <person name="Lundell T."/>
            <person name="Morin E."/>
            <person name="Murat C."/>
            <person name="Riley R."/>
            <person name="Ohm R."/>
            <person name="Sun H."/>
            <person name="Tunlid A."/>
            <person name="Henrissat B."/>
            <person name="Grigoriev I.V."/>
            <person name="Hibbett D.S."/>
            <person name="Martin F."/>
        </authorList>
    </citation>
    <scope>NUCLEOTIDE SEQUENCE [LARGE SCALE GENOMIC DNA]</scope>
    <source>
        <strain evidence="2">MAFF 305830</strain>
    </source>
</reference>
<accession>A0A0C3AM50</accession>
<dbReference type="Proteomes" id="UP000054097">
    <property type="component" value="Unassembled WGS sequence"/>
</dbReference>
<dbReference type="AlphaFoldDB" id="A0A0C3AM50"/>
<protein>
    <submittedName>
        <fullName evidence="1">Uncharacterized protein</fullName>
    </submittedName>
</protein>
<proteinExistence type="predicted"/>
<gene>
    <name evidence="1" type="ORF">M408DRAFT_138633</name>
</gene>